<sequence>AMSESWDVGRALALAALFWLLQGAARGCAAPFLPLYLRLLALPAPLVGAAAGARQLAALAVPLCCPRGRAGRLLLAGSVLGSAGASLALTLIPPAGPTGPTGCDSRLQPGLPGPLPSPLPSVLPSALLVPSPRASPVPSPGRSSYGALNSSALTHTGAVPKGTGTTAADVLAESGKPGLGSSTSQGNEPALLKTALPAVGNAHVSENLPDSRDVNFEAVQSTSQDREYQVFLMVLGAVVLWELLAASLEWTMDESVYEYLDYVDATDRYGRLWLWGSAGVAAGACGVSVLVDQLDCSLGSSIPRLAVHFYAYAVLVVLSLMVSVFFPSRIPRKRTRATGLAKALSLLRGDGRALLFAGTVFLVGAASSAGHNFLLWQLQDQGSSELLMGLWVGLGPLAELALHPLQGQLLRALPGCRLELLSLAVLAAQLLSYSLLRAPWAALPVQALSALSIGALRWRLQGTVGDIATPGAERALHALLGGLCAGGAGLGSFGGGFVVQRFGLAVLFQASCLGLGLWIIFVVIVRSRLPRQRKNNYSQLLAADSSEMSDSEEENEKDWLVKAMKDESFN</sequence>
<evidence type="ECO:0000256" key="2">
    <source>
        <dbReference type="ARBA" id="ARBA00005241"/>
    </source>
</evidence>
<evidence type="ECO:0000256" key="6">
    <source>
        <dbReference type="SAM" id="Phobius"/>
    </source>
</evidence>
<dbReference type="InterPro" id="IPR051717">
    <property type="entry name" value="MFS_MFSD6"/>
</dbReference>
<dbReference type="GO" id="GO:0016020">
    <property type="term" value="C:membrane"/>
    <property type="evidence" value="ECO:0007669"/>
    <property type="project" value="UniProtKB-SubCell"/>
</dbReference>
<feature type="transmembrane region" description="Helical" evidence="6">
    <location>
        <begin position="230"/>
        <end position="251"/>
    </location>
</feature>
<comment type="similarity">
    <text evidence="2">Belongs to the major facilitator superfamily. MFSD6 family.</text>
</comment>
<feature type="transmembrane region" description="Helical" evidence="6">
    <location>
        <begin position="353"/>
        <end position="374"/>
    </location>
</feature>
<evidence type="ECO:0000256" key="5">
    <source>
        <dbReference type="ARBA" id="ARBA00023136"/>
    </source>
</evidence>
<proteinExistence type="inferred from homology"/>
<keyword evidence="3 6" id="KW-0812">Transmembrane</keyword>
<dbReference type="AlphaFoldDB" id="A0A7K7G2D7"/>
<comment type="subcellular location">
    <subcellularLocation>
        <location evidence="1">Membrane</location>
        <topology evidence="1">Multi-pass membrane protein</topology>
    </subcellularLocation>
</comment>
<dbReference type="EMBL" id="VZSK01000032">
    <property type="protein sequence ID" value="NWY63756.1"/>
    <property type="molecule type" value="Genomic_DNA"/>
</dbReference>
<gene>
    <name evidence="8" type="primary">Mfsd6l</name>
    <name evidence="8" type="ORF">ERIRUB_R14489</name>
</gene>
<accession>A0A7K7G2D7</accession>
<dbReference type="InterPro" id="IPR036259">
    <property type="entry name" value="MFS_trans_sf"/>
</dbReference>
<evidence type="ECO:0000313" key="8">
    <source>
        <dbReference type="EMBL" id="NWY63756.1"/>
    </source>
</evidence>
<feature type="non-terminal residue" evidence="8">
    <location>
        <position position="570"/>
    </location>
</feature>
<dbReference type="InterPro" id="IPR024989">
    <property type="entry name" value="MFS_assoc_dom"/>
</dbReference>
<evidence type="ECO:0000256" key="4">
    <source>
        <dbReference type="ARBA" id="ARBA00022989"/>
    </source>
</evidence>
<dbReference type="Gene3D" id="1.20.1250.20">
    <property type="entry name" value="MFS general substrate transporter like domains"/>
    <property type="match status" value="1"/>
</dbReference>
<feature type="non-terminal residue" evidence="8">
    <location>
        <position position="1"/>
    </location>
</feature>
<dbReference type="SUPFAM" id="SSF103473">
    <property type="entry name" value="MFS general substrate transporter"/>
    <property type="match status" value="1"/>
</dbReference>
<evidence type="ECO:0000256" key="1">
    <source>
        <dbReference type="ARBA" id="ARBA00004141"/>
    </source>
</evidence>
<organism evidence="8 9">
    <name type="scientific">Erithacus rubecula</name>
    <name type="common">European robin</name>
    <dbReference type="NCBI Taxonomy" id="37610"/>
    <lineage>
        <taxon>Eukaryota</taxon>
        <taxon>Metazoa</taxon>
        <taxon>Chordata</taxon>
        <taxon>Craniata</taxon>
        <taxon>Vertebrata</taxon>
        <taxon>Euteleostomi</taxon>
        <taxon>Archelosauria</taxon>
        <taxon>Archosauria</taxon>
        <taxon>Dinosauria</taxon>
        <taxon>Saurischia</taxon>
        <taxon>Theropoda</taxon>
        <taxon>Coelurosauria</taxon>
        <taxon>Aves</taxon>
        <taxon>Neognathae</taxon>
        <taxon>Neoaves</taxon>
        <taxon>Telluraves</taxon>
        <taxon>Australaves</taxon>
        <taxon>Passeriformes</taxon>
        <taxon>Turdidae</taxon>
        <taxon>Erithacus</taxon>
    </lineage>
</organism>
<dbReference type="PANTHER" id="PTHR16172">
    <property type="entry name" value="MAJOR FACILITATOR SUPERFAMILY DOMAIN-CONTAINING PROTEIN 6-LIKE"/>
    <property type="match status" value="1"/>
</dbReference>
<feature type="transmembrane region" description="Helical" evidence="6">
    <location>
        <begin position="478"/>
        <end position="499"/>
    </location>
</feature>
<evidence type="ECO:0000256" key="3">
    <source>
        <dbReference type="ARBA" id="ARBA00022692"/>
    </source>
</evidence>
<keyword evidence="9" id="KW-1185">Reference proteome</keyword>
<feature type="domain" description="Major facilitator superfamily associated" evidence="7">
    <location>
        <begin position="17"/>
        <end position="510"/>
    </location>
</feature>
<evidence type="ECO:0000313" key="9">
    <source>
        <dbReference type="Proteomes" id="UP000529965"/>
    </source>
</evidence>
<comment type="caution">
    <text evidence="8">The sequence shown here is derived from an EMBL/GenBank/DDBJ whole genome shotgun (WGS) entry which is preliminary data.</text>
</comment>
<feature type="transmembrane region" description="Helical" evidence="6">
    <location>
        <begin position="505"/>
        <end position="525"/>
    </location>
</feature>
<evidence type="ECO:0000259" key="7">
    <source>
        <dbReference type="Pfam" id="PF12832"/>
    </source>
</evidence>
<name>A0A7K7G2D7_ERIRU</name>
<keyword evidence="5 6" id="KW-0472">Membrane</keyword>
<dbReference type="Proteomes" id="UP000529965">
    <property type="component" value="Unassembled WGS sequence"/>
</dbReference>
<reference evidence="8 9" key="1">
    <citation type="submission" date="2019-09" db="EMBL/GenBank/DDBJ databases">
        <title>Bird 10,000 Genomes (B10K) Project - Family phase.</title>
        <authorList>
            <person name="Zhang G."/>
        </authorList>
    </citation>
    <scope>NUCLEOTIDE SEQUENCE [LARGE SCALE GENOMIC DNA]</scope>
    <source>
        <strain evidence="8">OUT-0015</strain>
        <tissue evidence="8">Blood</tissue>
    </source>
</reference>
<dbReference type="Pfam" id="PF12832">
    <property type="entry name" value="MFS_1_like"/>
    <property type="match status" value="1"/>
</dbReference>
<feature type="transmembrane region" description="Helical" evidence="6">
    <location>
        <begin position="272"/>
        <end position="289"/>
    </location>
</feature>
<protein>
    <submittedName>
        <fullName evidence="8">MFS6L protein</fullName>
    </submittedName>
</protein>
<keyword evidence="4 6" id="KW-1133">Transmembrane helix</keyword>
<dbReference type="PANTHER" id="PTHR16172:SF41">
    <property type="entry name" value="MAJOR FACILITATOR SUPERFAMILY DOMAIN-CONTAINING PROTEIN 6-LIKE"/>
    <property type="match status" value="1"/>
</dbReference>
<feature type="transmembrane region" description="Helical" evidence="6">
    <location>
        <begin position="309"/>
        <end position="326"/>
    </location>
</feature>